<dbReference type="PANTHER" id="PTHR31212">
    <property type="entry name" value="ALPHA-KETOGLUTARATE-DEPENDENT DIOXYGENASE ALKB HOMOLOG 3"/>
    <property type="match status" value="1"/>
</dbReference>
<evidence type="ECO:0000313" key="5">
    <source>
        <dbReference type="Proteomes" id="UP001642484"/>
    </source>
</evidence>
<keyword evidence="1" id="KW-0175">Coiled coil</keyword>
<protein>
    <recommendedName>
        <fullName evidence="3">Fe2OG dioxygenase domain-containing protein</fullName>
    </recommendedName>
</protein>
<feature type="coiled-coil region" evidence="1">
    <location>
        <begin position="345"/>
        <end position="393"/>
    </location>
</feature>
<keyword evidence="5" id="KW-1185">Reference proteome</keyword>
<organism evidence="4 5">
    <name type="scientific">Durusdinium trenchii</name>
    <dbReference type="NCBI Taxonomy" id="1381693"/>
    <lineage>
        <taxon>Eukaryota</taxon>
        <taxon>Sar</taxon>
        <taxon>Alveolata</taxon>
        <taxon>Dinophyceae</taxon>
        <taxon>Suessiales</taxon>
        <taxon>Symbiodiniaceae</taxon>
        <taxon>Durusdinium</taxon>
    </lineage>
</organism>
<evidence type="ECO:0000259" key="3">
    <source>
        <dbReference type="PROSITE" id="PS51471"/>
    </source>
</evidence>
<accession>A0ABP0RNX1</accession>
<sequence>MAEQLFLAIVSCDARPMELHCAVALGSDYRRSRVPMPLADCLQPWQVPHVFSVCTVAILFGETGLGKCSVPIMSLGKHKNTTVDEWYQVDPDPDLAALGGLPSGPRLRLVLHLQTGEEATTAAPKSFVQRCTQLLEAASPLPSPRDLPVETSDVQPEEEPEEEVELELVQSSPALGTEVGGAEAAEGPTPEAAEETWGAKAYDEALTQLLAQKEALEREHTELNSFALDSSGYPVLAEMRAEQRAISSSVDELHSEVLEFTAELKQAQALSSTRLATRRRLQVSGEEVHIVGYGSKRSRSFHPKCEMSCSTNFKEEATEHRPSQEETRETRETVMCRDEPMSHASEALRQQRAQLRREAVELGKKLQACVSQADALVSENLRLRTESAELEEAFSISVPQTGFCGTYDLCEFGRDEDFCSSSCYIGASKGIEALDWDTSEAACWLGGEGLDRWKRQLVSVLRDGHALLTTLNEGVLRRVGVPKRKAKEVMQDVEDLRRGAWSQPEPPLKEVPLVTVAEMGERARPGLGWHLVLKDDSLRSYASLCRNAVPQDMAWSWFEQLRTQLPWQDLSDSRYQEEGKYMPRRTIFTVFNGCNCTYKYSGVAVKPTIEPPFVARIREYCVAASGLATQPNCCNINLYRDGRDSVGWHTDDEELFEGGYNDICILSLSLGATRTFEVKHQPGFGVARGSHKGPAETSFAVRNGDLCTMEGKFQRHYLHAVPKEPQVRQARINLTWRWITKHNQVDGCPLCGPGNSRAPLTPSIC</sequence>
<dbReference type="Pfam" id="PF13532">
    <property type="entry name" value="2OG-FeII_Oxy_2"/>
    <property type="match status" value="1"/>
</dbReference>
<dbReference type="InterPro" id="IPR037151">
    <property type="entry name" value="AlkB-like_sf"/>
</dbReference>
<dbReference type="Gene3D" id="2.60.120.590">
    <property type="entry name" value="Alpha-ketoglutarate-dependent dioxygenase AlkB-like"/>
    <property type="match status" value="1"/>
</dbReference>
<proteinExistence type="predicted"/>
<gene>
    <name evidence="4" type="ORF">CCMP2556_LOCUS47739</name>
</gene>
<evidence type="ECO:0000313" key="4">
    <source>
        <dbReference type="EMBL" id="CAK9101215.1"/>
    </source>
</evidence>
<dbReference type="InterPro" id="IPR005123">
    <property type="entry name" value="Oxoglu/Fe-dep_dioxygenase_dom"/>
</dbReference>
<dbReference type="InterPro" id="IPR032854">
    <property type="entry name" value="ALKBH3"/>
</dbReference>
<dbReference type="SUPFAM" id="SSF51197">
    <property type="entry name" value="Clavaminate synthase-like"/>
    <property type="match status" value="1"/>
</dbReference>
<dbReference type="PROSITE" id="PS51471">
    <property type="entry name" value="FE2OG_OXY"/>
    <property type="match status" value="1"/>
</dbReference>
<feature type="domain" description="Fe2OG dioxygenase" evidence="3">
    <location>
        <begin position="630"/>
        <end position="740"/>
    </location>
</feature>
<dbReference type="InterPro" id="IPR027450">
    <property type="entry name" value="AlkB-like"/>
</dbReference>
<feature type="region of interest" description="Disordered" evidence="2">
    <location>
        <begin position="139"/>
        <end position="162"/>
    </location>
</feature>
<evidence type="ECO:0000256" key="1">
    <source>
        <dbReference type="SAM" id="Coils"/>
    </source>
</evidence>
<dbReference type="EMBL" id="CAXAMN010026195">
    <property type="protein sequence ID" value="CAK9101215.1"/>
    <property type="molecule type" value="Genomic_DNA"/>
</dbReference>
<dbReference type="PANTHER" id="PTHR31212:SF4">
    <property type="entry name" value="ALPHA-KETOGLUTARATE-DEPENDENT DIOXYGENASE ALKB HOMOLOG 3"/>
    <property type="match status" value="1"/>
</dbReference>
<name>A0ABP0RNX1_9DINO</name>
<reference evidence="4 5" key="1">
    <citation type="submission" date="2024-02" db="EMBL/GenBank/DDBJ databases">
        <authorList>
            <person name="Chen Y."/>
            <person name="Shah S."/>
            <person name="Dougan E. K."/>
            <person name="Thang M."/>
            <person name="Chan C."/>
        </authorList>
    </citation>
    <scope>NUCLEOTIDE SEQUENCE [LARGE SCALE GENOMIC DNA]</scope>
</reference>
<comment type="caution">
    <text evidence="4">The sequence shown here is derived from an EMBL/GenBank/DDBJ whole genome shotgun (WGS) entry which is preliminary data.</text>
</comment>
<dbReference type="Proteomes" id="UP001642484">
    <property type="component" value="Unassembled WGS sequence"/>
</dbReference>
<feature type="coiled-coil region" evidence="1">
    <location>
        <begin position="199"/>
        <end position="226"/>
    </location>
</feature>
<evidence type="ECO:0000256" key="2">
    <source>
        <dbReference type="SAM" id="MobiDB-lite"/>
    </source>
</evidence>